<evidence type="ECO:0000313" key="3">
    <source>
        <dbReference type="Proteomes" id="UP000244081"/>
    </source>
</evidence>
<keyword evidence="3" id="KW-1185">Reference proteome</keyword>
<reference evidence="2 3" key="1">
    <citation type="submission" date="2018-04" db="EMBL/GenBank/DDBJ databases">
        <title>Genomic Encyclopedia of Archaeal and Bacterial Type Strains, Phase II (KMG-II): from individual species to whole genera.</title>
        <authorList>
            <person name="Goeker M."/>
        </authorList>
    </citation>
    <scope>NUCLEOTIDE SEQUENCE [LARGE SCALE GENOMIC DNA]</scope>
    <source>
        <strain evidence="2 3">DSM 23382</strain>
    </source>
</reference>
<comment type="caution">
    <text evidence="2">The sequence shown here is derived from an EMBL/GenBank/DDBJ whole genome shotgun (WGS) entry which is preliminary data.</text>
</comment>
<dbReference type="Gene3D" id="3.40.50.2000">
    <property type="entry name" value="Glycogen Phosphorylase B"/>
    <property type="match status" value="2"/>
</dbReference>
<protein>
    <submittedName>
        <fullName evidence="2">Trehalose 6-phosphate synthase</fullName>
    </submittedName>
</protein>
<dbReference type="InterPro" id="IPR001830">
    <property type="entry name" value="Glyco_trans_20"/>
</dbReference>
<proteinExistence type="inferred from homology"/>
<dbReference type="AlphaFoldDB" id="A0A2T5V6N0"/>
<dbReference type="CDD" id="cd03788">
    <property type="entry name" value="GT20_TPS"/>
    <property type="match status" value="1"/>
</dbReference>
<sequence>MARLVVVSNRVGPLKDSRKAGGLAVGLVDALKKDGGLWFGWSGRISEEGTFGPLQTESTRRVETATIDLNQADYDGYYAGYANKSLWPVLHYRLDLAVFERTYELVYRRVNDRFATRLKSLLRPDDVVWVHDYHFMPLGRALRAMDVENPIGYFLHVPFPGPDFLTALPNSHQLVRDLFAYDVIGFQTQRDVENFRAFAELELGGYVGEDGSVTAFGRTILAKAYPIGIDTEGFAQYALTAEAKRNQQRLMAALGGHTQIIGVDRLDYSKGLPERLHAFERLLENYPEHRGNVSLMQVAPLSRSDLDAYDKIRRELESVSGHINARFADMGWTPIHCMFRSFTRRALAGIYRGSAIGLVTPLRDGMNLVAKEYVAAQDPEDPGVLVLSRFAGAAHEMPEALIVNPYNREHVAEMIQTALRMSLEERKERWNALFKTLSENDSHHWAQSIIADLRQTHRATLAA</sequence>
<dbReference type="OrthoDB" id="9815690at2"/>
<dbReference type="PANTHER" id="PTHR10788:SF106">
    <property type="entry name" value="BCDNA.GH08860"/>
    <property type="match status" value="1"/>
</dbReference>
<evidence type="ECO:0000256" key="1">
    <source>
        <dbReference type="ARBA" id="ARBA00008799"/>
    </source>
</evidence>
<dbReference type="Pfam" id="PF00982">
    <property type="entry name" value="Glyco_transf_20"/>
    <property type="match status" value="1"/>
</dbReference>
<name>A0A2T5V6N0_9HYPH</name>
<dbReference type="PANTHER" id="PTHR10788">
    <property type="entry name" value="TREHALOSE-6-PHOSPHATE SYNTHASE"/>
    <property type="match status" value="1"/>
</dbReference>
<dbReference type="GO" id="GO:0003825">
    <property type="term" value="F:alpha,alpha-trehalose-phosphate synthase (UDP-forming) activity"/>
    <property type="evidence" value="ECO:0007669"/>
    <property type="project" value="TreeGrafter"/>
</dbReference>
<comment type="similarity">
    <text evidence="1">Belongs to the glycosyltransferase 20 family.</text>
</comment>
<dbReference type="Proteomes" id="UP000244081">
    <property type="component" value="Unassembled WGS sequence"/>
</dbReference>
<dbReference type="RefSeq" id="WP_107990941.1">
    <property type="nucleotide sequence ID" value="NZ_QAYG01000007.1"/>
</dbReference>
<dbReference type="GO" id="GO:0005992">
    <property type="term" value="P:trehalose biosynthetic process"/>
    <property type="evidence" value="ECO:0007669"/>
    <property type="project" value="InterPro"/>
</dbReference>
<organism evidence="2 3">
    <name type="scientific">Breoghania corrubedonensis</name>
    <dbReference type="NCBI Taxonomy" id="665038"/>
    <lineage>
        <taxon>Bacteria</taxon>
        <taxon>Pseudomonadati</taxon>
        <taxon>Pseudomonadota</taxon>
        <taxon>Alphaproteobacteria</taxon>
        <taxon>Hyphomicrobiales</taxon>
        <taxon>Stappiaceae</taxon>
        <taxon>Breoghania</taxon>
    </lineage>
</organism>
<dbReference type="SUPFAM" id="SSF53756">
    <property type="entry name" value="UDP-Glycosyltransferase/glycogen phosphorylase"/>
    <property type="match status" value="1"/>
</dbReference>
<accession>A0A2T5V6N0</accession>
<gene>
    <name evidence="2" type="ORF">C8N35_107126</name>
</gene>
<dbReference type="EMBL" id="QAYG01000007">
    <property type="protein sequence ID" value="PTW59413.1"/>
    <property type="molecule type" value="Genomic_DNA"/>
</dbReference>
<evidence type="ECO:0000313" key="2">
    <source>
        <dbReference type="EMBL" id="PTW59413.1"/>
    </source>
</evidence>